<reference evidence="1 2" key="1">
    <citation type="journal article" date="2022" name="New Phytol.">
        <title>Ecological generalism drives hyperdiversity of secondary metabolite gene clusters in xylarialean endophytes.</title>
        <authorList>
            <person name="Franco M.E.E."/>
            <person name="Wisecaver J.H."/>
            <person name="Arnold A.E."/>
            <person name="Ju Y.M."/>
            <person name="Slot J.C."/>
            <person name="Ahrendt S."/>
            <person name="Moore L.P."/>
            <person name="Eastman K.E."/>
            <person name="Scott K."/>
            <person name="Konkel Z."/>
            <person name="Mondo S.J."/>
            <person name="Kuo A."/>
            <person name="Hayes R.D."/>
            <person name="Haridas S."/>
            <person name="Andreopoulos B."/>
            <person name="Riley R."/>
            <person name="LaButti K."/>
            <person name="Pangilinan J."/>
            <person name="Lipzen A."/>
            <person name="Amirebrahimi M."/>
            <person name="Yan J."/>
            <person name="Adam C."/>
            <person name="Keymanesh K."/>
            <person name="Ng V."/>
            <person name="Louie K."/>
            <person name="Northen T."/>
            <person name="Drula E."/>
            <person name="Henrissat B."/>
            <person name="Hsieh H.M."/>
            <person name="Youens-Clark K."/>
            <person name="Lutzoni F."/>
            <person name="Miadlikowska J."/>
            <person name="Eastwood D.C."/>
            <person name="Hamelin R.C."/>
            <person name="Grigoriev I.V."/>
            <person name="U'Ren J.M."/>
        </authorList>
    </citation>
    <scope>NUCLEOTIDE SEQUENCE [LARGE SCALE GENOMIC DNA]</scope>
    <source>
        <strain evidence="1 2">CBS 119005</strain>
    </source>
</reference>
<evidence type="ECO:0000313" key="1">
    <source>
        <dbReference type="EMBL" id="KAI4863678.1"/>
    </source>
</evidence>
<accession>A0ACB9YWE0</accession>
<name>A0ACB9YWE0_9PEZI</name>
<sequence>MASPSTMAPARIPWRRLLCILYPWMVSKSELTLLFDSLTSVATNTSCAMAQWKPIKEVVQHLAFRSYESDMTRERFPDSALCLYHGPRDRIQYLYRTLMSAAGQGCHGLFVWSVPQLLI</sequence>
<dbReference type="Proteomes" id="UP001497700">
    <property type="component" value="Unassembled WGS sequence"/>
</dbReference>
<gene>
    <name evidence="1" type="ORF">F4820DRAFT_362702</name>
</gene>
<dbReference type="EMBL" id="MU393499">
    <property type="protein sequence ID" value="KAI4863678.1"/>
    <property type="molecule type" value="Genomic_DNA"/>
</dbReference>
<evidence type="ECO:0000313" key="2">
    <source>
        <dbReference type="Proteomes" id="UP001497700"/>
    </source>
</evidence>
<comment type="caution">
    <text evidence="1">The sequence shown here is derived from an EMBL/GenBank/DDBJ whole genome shotgun (WGS) entry which is preliminary data.</text>
</comment>
<proteinExistence type="predicted"/>
<keyword evidence="2" id="KW-1185">Reference proteome</keyword>
<organism evidence="1 2">
    <name type="scientific">Hypoxylon rubiginosum</name>
    <dbReference type="NCBI Taxonomy" id="110542"/>
    <lineage>
        <taxon>Eukaryota</taxon>
        <taxon>Fungi</taxon>
        <taxon>Dikarya</taxon>
        <taxon>Ascomycota</taxon>
        <taxon>Pezizomycotina</taxon>
        <taxon>Sordariomycetes</taxon>
        <taxon>Xylariomycetidae</taxon>
        <taxon>Xylariales</taxon>
        <taxon>Hypoxylaceae</taxon>
        <taxon>Hypoxylon</taxon>
    </lineage>
</organism>
<protein>
    <submittedName>
        <fullName evidence="1">Uncharacterized protein</fullName>
    </submittedName>
</protein>